<dbReference type="AlphaFoldDB" id="A0A075H2C0"/>
<organism evidence="1">
    <name type="scientific">uncultured marine group II/III euryarchaeote KM3_31_G09</name>
    <dbReference type="NCBI Taxonomy" id="1456432"/>
    <lineage>
        <taxon>Archaea</taxon>
        <taxon>Methanobacteriati</taxon>
        <taxon>Methanobacteriota</taxon>
        <taxon>environmental samples</taxon>
    </lineage>
</organism>
<proteinExistence type="predicted"/>
<evidence type="ECO:0000313" key="1">
    <source>
        <dbReference type="EMBL" id="AIF08672.1"/>
    </source>
</evidence>
<accession>A0A075H2C0</accession>
<sequence>MMHQMRVSNTLWIPQLFGFIQLRGRQLSIPTTASTIVQPLEATSITKIVLMLQFKIHQTPWDGPHGNSLTLTLGLHLDYSRVLKDYFKEGQGSTRSSHLVMERVHLQCRLMLGSYLE</sequence>
<reference evidence="1" key="1">
    <citation type="journal article" date="2014" name="Genome Biol. Evol.">
        <title>Pangenome evidence for extensive interdomain horizontal transfer affecting lineage core and shell genes in uncultured planktonic thaumarchaeota and euryarchaeota.</title>
        <authorList>
            <person name="Deschamps P."/>
            <person name="Zivanovic Y."/>
            <person name="Moreira D."/>
            <person name="Rodriguez-Valera F."/>
            <person name="Lopez-Garcia P."/>
        </authorList>
    </citation>
    <scope>NUCLEOTIDE SEQUENCE</scope>
</reference>
<protein>
    <submittedName>
        <fullName evidence="1">Uncharacterized protein</fullName>
    </submittedName>
</protein>
<dbReference type="EMBL" id="KF900838">
    <property type="protein sequence ID" value="AIF08672.1"/>
    <property type="molecule type" value="Genomic_DNA"/>
</dbReference>
<name>A0A075H2C0_9EURY</name>